<accession>A0A853DQV5</accession>
<reference evidence="1 2" key="1">
    <citation type="submission" date="2020-07" db="EMBL/GenBank/DDBJ databases">
        <title>Sequencing the genomes of 1000 actinobacteria strains.</title>
        <authorList>
            <person name="Klenk H.-P."/>
        </authorList>
    </citation>
    <scope>NUCLEOTIDE SEQUENCE [LARGE SCALE GENOMIC DNA]</scope>
    <source>
        <strain evidence="1 2">DSM 29531</strain>
    </source>
</reference>
<proteinExistence type="predicted"/>
<evidence type="ECO:0000313" key="2">
    <source>
        <dbReference type="Proteomes" id="UP000571817"/>
    </source>
</evidence>
<keyword evidence="2" id="KW-1185">Reference proteome</keyword>
<dbReference type="RefSeq" id="WP_179483897.1">
    <property type="nucleotide sequence ID" value="NZ_JACCFW010000003.1"/>
</dbReference>
<organism evidence="1 2">
    <name type="scientific">Allobranchiibius huperziae</name>
    <dbReference type="NCBI Taxonomy" id="1874116"/>
    <lineage>
        <taxon>Bacteria</taxon>
        <taxon>Bacillati</taxon>
        <taxon>Actinomycetota</taxon>
        <taxon>Actinomycetes</taxon>
        <taxon>Micrococcales</taxon>
        <taxon>Dermacoccaceae</taxon>
        <taxon>Allobranchiibius</taxon>
    </lineage>
</organism>
<name>A0A853DQV5_9MICO</name>
<dbReference type="EMBL" id="JACCFW010000003">
    <property type="protein sequence ID" value="NYJ76505.1"/>
    <property type="molecule type" value="Genomic_DNA"/>
</dbReference>
<dbReference type="AlphaFoldDB" id="A0A853DQV5"/>
<evidence type="ECO:0000313" key="1">
    <source>
        <dbReference type="EMBL" id="NYJ76505.1"/>
    </source>
</evidence>
<comment type="caution">
    <text evidence="1">The sequence shown here is derived from an EMBL/GenBank/DDBJ whole genome shotgun (WGS) entry which is preliminary data.</text>
</comment>
<dbReference type="Proteomes" id="UP000571817">
    <property type="component" value="Unassembled WGS sequence"/>
</dbReference>
<protein>
    <submittedName>
        <fullName evidence="1">Uncharacterized protein</fullName>
    </submittedName>
</protein>
<gene>
    <name evidence="1" type="ORF">HNR15_003523</name>
</gene>
<sequence length="138" mass="15119">MPFEEFQKGSAPVSTVPAITIQKRGLFSVNDAAYKMLGEPMMVTFLWDAEARRIAISPSDESNLNAYPARRQNQSKGTGPVLIAGTMFAKFIGIDTTNAKRWTPSLEDGMLILDLNVEGSLVIANRNRPKQDESGDAD</sequence>